<proteinExistence type="predicted"/>
<dbReference type="Proteomes" id="UP000613580">
    <property type="component" value="Unassembled WGS sequence"/>
</dbReference>
<evidence type="ECO:0000256" key="1">
    <source>
        <dbReference type="SAM" id="MobiDB-lite"/>
    </source>
</evidence>
<name>A0A8H6TJA0_MYCCL</name>
<feature type="compositionally biased region" description="Basic and acidic residues" evidence="1">
    <location>
        <begin position="353"/>
        <end position="367"/>
    </location>
</feature>
<comment type="caution">
    <text evidence="2">The sequence shown here is derived from an EMBL/GenBank/DDBJ whole genome shotgun (WGS) entry which is preliminary data.</text>
</comment>
<dbReference type="EMBL" id="JACAZE010000004">
    <property type="protein sequence ID" value="KAF7318199.1"/>
    <property type="molecule type" value="Genomic_DNA"/>
</dbReference>
<feature type="compositionally biased region" description="Basic residues" evidence="1">
    <location>
        <begin position="404"/>
        <end position="418"/>
    </location>
</feature>
<keyword evidence="3" id="KW-1185">Reference proteome</keyword>
<dbReference type="OrthoDB" id="2940229at2759"/>
<feature type="region of interest" description="Disordered" evidence="1">
    <location>
        <begin position="1"/>
        <end position="40"/>
    </location>
</feature>
<evidence type="ECO:0000313" key="2">
    <source>
        <dbReference type="EMBL" id="KAF7318199.1"/>
    </source>
</evidence>
<sequence>MTLKHTRTPSPDPPRKRPHLLLPPSPSFDDSTSHPIDSPRNPFGRSFAWRKLQDLPAATRLDQHLALRFQYVRRGQKQVHWPSTDGGVYRVVHVPQNYTLCHLRTLIWWLFGGQVGVQPPDPQDTTAHLHPNLDADVPLGHNEAPYHFEVKQGVTMYMAASRPGQIKTGTTWAVASGVLDPYLYEPNKDNSADEDPEEELAAEEDAVAEIEQDSRPWLAEEDVSMAHVWPDGPESDASRGIIYVSGFQNFDCLLTWSQHHNPLLQIHITINTLPVPERKLHKKSHNPFVLKAAGNTYLDPPFNSRTKRLAPVDPDLVFSDEALAVWNEEDAFSDYYNVNTILPLTTYQQEEAELTKEDQEAADRERGMFSSSPVRPSSVMGSDPFISLSPARRTPLVTPAPKPAQRKRLMHMQRRLRTQSRSLGKDSKEAKKGSGWRDERESEKVDKRQRALERALEAQIEWSLEASGSSVLSPEI</sequence>
<dbReference type="AlphaFoldDB" id="A0A8H6TJA0"/>
<evidence type="ECO:0000313" key="3">
    <source>
        <dbReference type="Proteomes" id="UP000613580"/>
    </source>
</evidence>
<gene>
    <name evidence="2" type="ORF">HMN09_00328200</name>
</gene>
<feature type="region of interest" description="Disordered" evidence="1">
    <location>
        <begin position="352"/>
        <end position="450"/>
    </location>
</feature>
<reference evidence="2" key="1">
    <citation type="submission" date="2020-05" db="EMBL/GenBank/DDBJ databases">
        <title>Mycena genomes resolve the evolution of fungal bioluminescence.</title>
        <authorList>
            <person name="Tsai I.J."/>
        </authorList>
    </citation>
    <scope>NUCLEOTIDE SEQUENCE</scope>
    <source>
        <strain evidence="2">110903Hualien_Pintung</strain>
    </source>
</reference>
<accession>A0A8H6TJA0</accession>
<organism evidence="2 3">
    <name type="scientific">Mycena chlorophos</name>
    <name type="common">Agaric fungus</name>
    <name type="synonym">Agaricus chlorophos</name>
    <dbReference type="NCBI Taxonomy" id="658473"/>
    <lineage>
        <taxon>Eukaryota</taxon>
        <taxon>Fungi</taxon>
        <taxon>Dikarya</taxon>
        <taxon>Basidiomycota</taxon>
        <taxon>Agaricomycotina</taxon>
        <taxon>Agaricomycetes</taxon>
        <taxon>Agaricomycetidae</taxon>
        <taxon>Agaricales</taxon>
        <taxon>Marasmiineae</taxon>
        <taxon>Mycenaceae</taxon>
        <taxon>Mycena</taxon>
    </lineage>
</organism>
<protein>
    <submittedName>
        <fullName evidence="2">Carbohydrate esterase family 9 protein</fullName>
    </submittedName>
</protein>
<feature type="compositionally biased region" description="Basic and acidic residues" evidence="1">
    <location>
        <begin position="423"/>
        <end position="450"/>
    </location>
</feature>